<dbReference type="SUPFAM" id="SSF64484">
    <property type="entry name" value="beta and beta-prime subunits of DNA dependent RNA-polymerase"/>
    <property type="match status" value="1"/>
</dbReference>
<evidence type="ECO:0000259" key="14">
    <source>
        <dbReference type="Pfam" id="PF10385"/>
    </source>
</evidence>
<dbReference type="EC" id="2.7.7.6" evidence="6 8"/>
<dbReference type="Gene3D" id="2.40.50.100">
    <property type="match status" value="1"/>
</dbReference>
<dbReference type="InterPro" id="IPR015712">
    <property type="entry name" value="DNA-dir_RNA_pol_su2"/>
</dbReference>
<dbReference type="Gene3D" id="2.40.50.150">
    <property type="match status" value="1"/>
</dbReference>
<dbReference type="AlphaFoldDB" id="A0A1F6V9F5"/>
<dbReference type="PROSITE" id="PS01166">
    <property type="entry name" value="RNA_POL_BETA"/>
    <property type="match status" value="1"/>
</dbReference>
<feature type="domain" description="RNA polymerase beta subunit protrusion" evidence="12">
    <location>
        <begin position="24"/>
        <end position="374"/>
    </location>
</feature>
<feature type="domain" description="RNA polymerase Rpb2" evidence="13">
    <location>
        <begin position="390"/>
        <end position="458"/>
    </location>
</feature>
<keyword evidence="3 6" id="KW-0548">Nucleotidyltransferase</keyword>
<accession>A0A1F6V9F5</accession>
<comment type="catalytic activity">
    <reaction evidence="5 6 8">
        <text>RNA(n) + a ribonucleoside 5'-triphosphate = RNA(n+1) + diphosphate</text>
        <dbReference type="Rhea" id="RHEA:21248"/>
        <dbReference type="Rhea" id="RHEA-COMP:14527"/>
        <dbReference type="Rhea" id="RHEA-COMP:17342"/>
        <dbReference type="ChEBI" id="CHEBI:33019"/>
        <dbReference type="ChEBI" id="CHEBI:61557"/>
        <dbReference type="ChEBI" id="CHEBI:140395"/>
        <dbReference type="EC" id="2.7.7.6"/>
    </reaction>
</comment>
<dbReference type="InterPro" id="IPR007120">
    <property type="entry name" value="DNA-dir_RNAP_su2_dom"/>
</dbReference>
<dbReference type="Pfam" id="PF10385">
    <property type="entry name" value="RNA_pol_Rpb2_45"/>
    <property type="match status" value="1"/>
</dbReference>
<feature type="domain" description="RNA polymerase Rpb2" evidence="11">
    <location>
        <begin position="145"/>
        <end position="331"/>
    </location>
</feature>
<dbReference type="Gene3D" id="2.30.150.10">
    <property type="entry name" value="DNA-directed RNA polymerase, beta subunit, external 1 domain"/>
    <property type="match status" value="1"/>
</dbReference>
<dbReference type="InterPro" id="IPR014724">
    <property type="entry name" value="RNA_pol_RPB2_OB-fold"/>
</dbReference>
<dbReference type="HAMAP" id="MF_01321">
    <property type="entry name" value="RNApol_bact_RpoB"/>
    <property type="match status" value="1"/>
</dbReference>
<dbReference type="Pfam" id="PF04565">
    <property type="entry name" value="RNA_pol_Rpb2_3"/>
    <property type="match status" value="1"/>
</dbReference>
<dbReference type="InterPro" id="IPR007644">
    <property type="entry name" value="RNA_pol_bsu_protrusion"/>
</dbReference>
<evidence type="ECO:0000259" key="13">
    <source>
        <dbReference type="Pfam" id="PF04565"/>
    </source>
</evidence>
<dbReference type="EMBL" id="MFTP01000002">
    <property type="protein sequence ID" value="OGI66287.1"/>
    <property type="molecule type" value="Genomic_DNA"/>
</dbReference>
<evidence type="ECO:0000256" key="4">
    <source>
        <dbReference type="ARBA" id="ARBA00023163"/>
    </source>
</evidence>
<comment type="similarity">
    <text evidence="6 7">Belongs to the RNA polymerase beta chain family.</text>
</comment>
<evidence type="ECO:0000256" key="2">
    <source>
        <dbReference type="ARBA" id="ARBA00022679"/>
    </source>
</evidence>
<evidence type="ECO:0000256" key="8">
    <source>
        <dbReference type="RuleBase" id="RU363031"/>
    </source>
</evidence>
<dbReference type="InterPro" id="IPR010243">
    <property type="entry name" value="RNA_pol_bsu_bac"/>
</dbReference>
<dbReference type="InterPro" id="IPR037034">
    <property type="entry name" value="RNA_pol_Rpb2_2_sf"/>
</dbReference>
<dbReference type="Gene3D" id="3.90.1800.10">
    <property type="entry name" value="RNA polymerase alpha subunit dimerisation domain"/>
    <property type="match status" value="1"/>
</dbReference>
<dbReference type="GO" id="GO:0000428">
    <property type="term" value="C:DNA-directed RNA polymerase complex"/>
    <property type="evidence" value="ECO:0007669"/>
    <property type="project" value="UniProtKB-KW"/>
</dbReference>
<dbReference type="InterPro" id="IPR007121">
    <property type="entry name" value="RNA_pol_bsu_CS"/>
</dbReference>
<dbReference type="CDD" id="cd00653">
    <property type="entry name" value="RNA_pol_B_RPB2"/>
    <property type="match status" value="1"/>
</dbReference>
<evidence type="ECO:0000313" key="16">
    <source>
        <dbReference type="Proteomes" id="UP000177370"/>
    </source>
</evidence>
<evidence type="ECO:0000259" key="12">
    <source>
        <dbReference type="Pfam" id="PF04563"/>
    </source>
</evidence>
<dbReference type="Pfam" id="PF04561">
    <property type="entry name" value="RNA_pol_Rpb2_2"/>
    <property type="match status" value="1"/>
</dbReference>
<dbReference type="GO" id="GO:0003899">
    <property type="term" value="F:DNA-directed RNA polymerase activity"/>
    <property type="evidence" value="ECO:0007669"/>
    <property type="project" value="UniProtKB-UniRule"/>
</dbReference>
<organism evidence="15 16">
    <name type="scientific">Candidatus Nomurabacteria bacterium RIFCSPHIGHO2_01_FULL_40_24b</name>
    <dbReference type="NCBI Taxonomy" id="1801739"/>
    <lineage>
        <taxon>Bacteria</taxon>
        <taxon>Candidatus Nomuraibacteriota</taxon>
    </lineage>
</organism>
<dbReference type="Gene3D" id="2.40.270.10">
    <property type="entry name" value="DNA-directed RNA polymerase, subunit 2, domain 6"/>
    <property type="match status" value="1"/>
</dbReference>
<dbReference type="InterPro" id="IPR007645">
    <property type="entry name" value="RNA_pol_Rpb2_3"/>
</dbReference>
<feature type="domain" description="DNA-directed RNA polymerase beta subunit external 1" evidence="14">
    <location>
        <begin position="468"/>
        <end position="533"/>
    </location>
</feature>
<feature type="domain" description="RNA polymerase Rpb2" evidence="10">
    <location>
        <begin position="980"/>
        <end position="1055"/>
    </location>
</feature>
<dbReference type="InterPro" id="IPR007642">
    <property type="entry name" value="RNA_pol_Rpb2_2"/>
</dbReference>
<gene>
    <name evidence="6" type="primary">rpoB</name>
    <name evidence="15" type="ORF">A2647_00850</name>
</gene>
<keyword evidence="2 6" id="KW-0808">Transferase</keyword>
<comment type="caution">
    <text evidence="15">The sequence shown here is derived from an EMBL/GenBank/DDBJ whole genome shotgun (WGS) entry which is preliminary data.</text>
</comment>
<dbReference type="Gene3D" id="3.90.1110.10">
    <property type="entry name" value="RNA polymerase Rpb2, domain 2"/>
    <property type="match status" value="1"/>
</dbReference>
<dbReference type="InterPro" id="IPR042107">
    <property type="entry name" value="DNA-dir_RNA_pol_bsu_ext_1_sf"/>
</dbReference>
<evidence type="ECO:0000259" key="10">
    <source>
        <dbReference type="Pfam" id="PF04560"/>
    </source>
</evidence>
<dbReference type="InterPro" id="IPR007641">
    <property type="entry name" value="RNA_pol_Rpb2_7"/>
</dbReference>
<dbReference type="InterPro" id="IPR037033">
    <property type="entry name" value="DNA-dir_RNAP_su2_hyb_sf"/>
</dbReference>
<dbReference type="NCBIfam" id="NF001616">
    <property type="entry name" value="PRK00405.1"/>
    <property type="match status" value="1"/>
</dbReference>
<evidence type="ECO:0000256" key="1">
    <source>
        <dbReference type="ARBA" id="ARBA00022478"/>
    </source>
</evidence>
<name>A0A1F6V9F5_9BACT</name>
<keyword evidence="4 6" id="KW-0804">Transcription</keyword>
<proteinExistence type="inferred from homology"/>
<dbReference type="Pfam" id="PF04560">
    <property type="entry name" value="RNA_pol_Rpb2_7"/>
    <property type="match status" value="1"/>
</dbReference>
<keyword evidence="1 6" id="KW-0240">DNA-directed RNA polymerase</keyword>
<dbReference type="Proteomes" id="UP000177370">
    <property type="component" value="Unassembled WGS sequence"/>
</dbReference>
<sequence length="1061" mass="118583">MQAQSKLPKKYFSRYKKPLVEFPNLIEAQLKSFSWLVEKGIGEVFKEFSPISDYSGKKFQLEFLSFSLSESKQDENDTKINKLSYQGLLKIRVKLTNKILGTVKEQEIFMSELPLMTSHGTFIINGVERVIVPQLARSFGVFFTESESKGNRYFGAKIIPARGVWIEIESEADGAIYVRIDKKRKFGVTALLRVMGYENDEAILKAFSLKGEGVPGAEEAIKACLAKDTAKNANDSYIDIYKRLRDGDMATADNAKEFINSLFTAERYDLSPVGRFRFNQRFEKPMDEEALLRRTISKEDLVTVIMHIISLNNTPGAQADDIDHLGQRRVRFVGEILQQKVRTGMMQIKRNIQDRMSIIDVNTAMPIAIINQRPLQARIKEFFTTNQLSQFMNQENVLAETEHIRLLSALGPGGLTRERAGLEVRDVHPSHYGRVCPIHTPEGPNIGLILHLSTYARINEFGIIETPYIKVKNGKITHEIVYLNALEEEKYNIAHAGIPYDENGKITEEKVEARIKTEPGTIPANEVDFIDVATNQAFSMATSMIPFLEHNNANRALMGSNMQKQAVPCVIPEMPLVATGIEELASRDSGRLVIAGEEGVVSYLDAKKIVIKGKSEKTYSLVNFMRNNNFAVFHQRPLVNVGDRVKKGAVLADTSSTMNGQISIGQNIFVAFLSWSGSTYEDAIIVSERLVKRSKFTSVYVEEFTCVVRDTKLGPEITTRDIPNVGELKLKDLDEDGIVRIGAEVRENDILVGKITPKGETELTPEERLLRSIFAEKARDVKDTSLRMEHGKRGRIIGIKIFSRDLGHSLEAGIIKKIVIEVAQIRNISVGDKLSGRHGNKGVISMILPEEDMPYTEDGTPIDIILSPLGVPSRMNLGQIFEMHLGMAANSLGYQAIVPPFLGATQKEIKEELTKAGLPENGKLKLFDGRTGEAFEQDVAVGYLYMLKLHHMVEDKIHMRSIGPYSLITQQPLGGKAQGGGQRFGEMEVWALEGYGAAYTLREMLTVKSDDILGRSATFDSIIKNEIIKPPNSPASFNVLLNYLRGLALDVNLQKKGDKEN</sequence>
<dbReference type="InterPro" id="IPR019462">
    <property type="entry name" value="DNA-dir_RNA_pol_bsu_external_1"/>
</dbReference>
<protein>
    <recommendedName>
        <fullName evidence="6 8">DNA-directed RNA polymerase subunit beta</fullName>
        <shortName evidence="6">RNAP subunit beta</shortName>
        <ecNumber evidence="6 8">2.7.7.6</ecNumber>
    </recommendedName>
    <alternativeName>
        <fullName evidence="6">RNA polymerase subunit beta</fullName>
    </alternativeName>
    <alternativeName>
        <fullName evidence="6">Transcriptase subunit beta</fullName>
    </alternativeName>
</protein>
<dbReference type="Pfam" id="PF04563">
    <property type="entry name" value="RNA_pol_Rpb2_1"/>
    <property type="match status" value="1"/>
</dbReference>
<evidence type="ECO:0000256" key="6">
    <source>
        <dbReference type="HAMAP-Rule" id="MF_01321"/>
    </source>
</evidence>
<reference evidence="15 16" key="1">
    <citation type="journal article" date="2016" name="Nat. Commun.">
        <title>Thousands of microbial genomes shed light on interconnected biogeochemical processes in an aquifer system.</title>
        <authorList>
            <person name="Anantharaman K."/>
            <person name="Brown C.T."/>
            <person name="Hug L.A."/>
            <person name="Sharon I."/>
            <person name="Castelle C.J."/>
            <person name="Probst A.J."/>
            <person name="Thomas B.C."/>
            <person name="Singh A."/>
            <person name="Wilkins M.J."/>
            <person name="Karaoz U."/>
            <person name="Brodie E.L."/>
            <person name="Williams K.H."/>
            <person name="Hubbard S.S."/>
            <person name="Banfield J.F."/>
        </authorList>
    </citation>
    <scope>NUCLEOTIDE SEQUENCE [LARGE SCALE GENOMIC DNA]</scope>
</reference>
<dbReference type="GO" id="GO:0032549">
    <property type="term" value="F:ribonucleoside binding"/>
    <property type="evidence" value="ECO:0007669"/>
    <property type="project" value="InterPro"/>
</dbReference>
<dbReference type="PANTHER" id="PTHR20856">
    <property type="entry name" value="DNA-DIRECTED RNA POLYMERASE I SUBUNIT 2"/>
    <property type="match status" value="1"/>
</dbReference>
<dbReference type="NCBIfam" id="TIGR02013">
    <property type="entry name" value="rpoB"/>
    <property type="match status" value="1"/>
</dbReference>
<evidence type="ECO:0000313" key="15">
    <source>
        <dbReference type="EMBL" id="OGI66287.1"/>
    </source>
</evidence>
<dbReference type="GO" id="GO:0006351">
    <property type="term" value="P:DNA-templated transcription"/>
    <property type="evidence" value="ECO:0007669"/>
    <property type="project" value="UniProtKB-UniRule"/>
</dbReference>
<evidence type="ECO:0000256" key="5">
    <source>
        <dbReference type="ARBA" id="ARBA00048552"/>
    </source>
</evidence>
<comment type="subunit">
    <text evidence="6 8">The RNAP catalytic core consists of 2 alpha, 1 beta, 1 beta' and 1 omega subunit. When a sigma factor is associated with the core the holoenzyme is formed, which can initiate transcription.</text>
</comment>
<evidence type="ECO:0000256" key="3">
    <source>
        <dbReference type="ARBA" id="ARBA00022695"/>
    </source>
</evidence>
<dbReference type="Pfam" id="PF00562">
    <property type="entry name" value="RNA_pol_Rpb2_6"/>
    <property type="match status" value="1"/>
</dbReference>
<dbReference type="Gene3D" id="3.90.1100.10">
    <property type="match status" value="1"/>
</dbReference>
<evidence type="ECO:0000256" key="7">
    <source>
        <dbReference type="RuleBase" id="RU000434"/>
    </source>
</evidence>
<evidence type="ECO:0000259" key="11">
    <source>
        <dbReference type="Pfam" id="PF04561"/>
    </source>
</evidence>
<dbReference type="GO" id="GO:0003677">
    <property type="term" value="F:DNA binding"/>
    <property type="evidence" value="ECO:0007669"/>
    <property type="project" value="UniProtKB-UniRule"/>
</dbReference>
<comment type="function">
    <text evidence="6 8">DNA-dependent RNA polymerase catalyzes the transcription of DNA into RNA using the four ribonucleoside triphosphates as substrates.</text>
</comment>
<feature type="domain" description="DNA-directed RNA polymerase subunit 2 hybrid-binding" evidence="9">
    <location>
        <begin position="595"/>
        <end position="978"/>
    </location>
</feature>
<evidence type="ECO:0000259" key="9">
    <source>
        <dbReference type="Pfam" id="PF00562"/>
    </source>
</evidence>